<proteinExistence type="predicted"/>
<dbReference type="NCBIfam" id="TIGR01634">
    <property type="entry name" value="tail_P2_I"/>
    <property type="match status" value="1"/>
</dbReference>
<gene>
    <name evidence="1" type="ORF">QJU93_07150</name>
</gene>
<dbReference type="Pfam" id="PF09684">
    <property type="entry name" value="Tail_P2_I"/>
    <property type="match status" value="1"/>
</dbReference>
<dbReference type="EMBL" id="JASAYQ010000011">
    <property type="protein sequence ID" value="MDP8173132.1"/>
    <property type="molecule type" value="Genomic_DNA"/>
</dbReference>
<evidence type="ECO:0000313" key="2">
    <source>
        <dbReference type="Proteomes" id="UP001236239"/>
    </source>
</evidence>
<sequence>MITNLKNKYHLLPVGSSKFEKNASQCLRLALQNPIVIADLINPDKCPLKFLPYLAWAFSVDKWDENWSEQVKRNCIKNSFQIHKKKGTISAIRRVVEPIGYLVELTEWFNATKTMRNGEFSLTIEVPELGLTKETYNELVRLIDDVRPVSRHLKKLSLLISPVGIGNVAIAEYSGEIITIQPK</sequence>
<accession>A0AAJ6P0X2</accession>
<dbReference type="Proteomes" id="UP001236239">
    <property type="component" value="Unassembled WGS sequence"/>
</dbReference>
<reference evidence="1" key="1">
    <citation type="journal article" date="2023" name="Front. Microbiol.">
        <title>Phylogeography and host specificity of Pasteurellaceae pathogenic to sea-farmed fish in the north-east Atlantic.</title>
        <authorList>
            <person name="Gulla S."/>
            <person name="Colquhoun D.J."/>
            <person name="Olsen A.B."/>
            <person name="Spilsberg B."/>
            <person name="Lagesen K."/>
            <person name="Aakesson C.P."/>
            <person name="Strom S."/>
            <person name="Manji F."/>
            <person name="Birkbeck T.H."/>
            <person name="Nilsen H.K."/>
        </authorList>
    </citation>
    <scope>NUCLEOTIDE SEQUENCE</scope>
    <source>
        <strain evidence="1">TW16_20</strain>
    </source>
</reference>
<name>A0AAJ6P0X2_9PAST</name>
<dbReference type="InterPro" id="IPR006521">
    <property type="entry name" value="Tail_protein_I"/>
</dbReference>
<organism evidence="1 2">
    <name type="scientific">Phocoenobacter skyensis</name>
    <dbReference type="NCBI Taxonomy" id="97481"/>
    <lineage>
        <taxon>Bacteria</taxon>
        <taxon>Pseudomonadati</taxon>
        <taxon>Pseudomonadota</taxon>
        <taxon>Gammaproteobacteria</taxon>
        <taxon>Pasteurellales</taxon>
        <taxon>Pasteurellaceae</taxon>
        <taxon>Phocoenobacter</taxon>
    </lineage>
</organism>
<protein>
    <submittedName>
        <fullName evidence="1">Phage tail protein I</fullName>
    </submittedName>
</protein>
<dbReference type="RefSeq" id="WP_306384741.1">
    <property type="nucleotide sequence ID" value="NZ_JASAYN010000006.1"/>
</dbReference>
<evidence type="ECO:0000313" key="1">
    <source>
        <dbReference type="EMBL" id="MDP8173132.1"/>
    </source>
</evidence>
<comment type="caution">
    <text evidence="1">The sequence shown here is derived from an EMBL/GenBank/DDBJ whole genome shotgun (WGS) entry which is preliminary data.</text>
</comment>
<dbReference type="AlphaFoldDB" id="A0AAJ6P0X2"/>